<dbReference type="GO" id="GO:0004252">
    <property type="term" value="F:serine-type endopeptidase activity"/>
    <property type="evidence" value="ECO:0007669"/>
    <property type="project" value="InterPro"/>
</dbReference>
<sequence>SQQPVMCYRMSVGILSIILQAQIFIHAVTGSDPKSNVEFTRFRRETPSGGCQLPQHPQNGVYTSPQCLSGDDRSECRNLPGTTVPNNWLLKYHCSPNYNLSSEVEFSICNNGTWQNPLHCIGSSGSTTKCGLSTSPSALIPLILNGSTTHQGEYPWVAGLYKKRDEKWELLCAGTLISPHIVVTAAHCVVDEITDAVTAPENVKVGLGKYYRDFYKEEASSVISDVREIVVPQHFMGRAAYYALDIAILDLKRRVPVTVFVMPACVHWSSLNENFFGSTGHVAGWGFTEHETISD</sequence>
<dbReference type="AlphaFoldDB" id="A0A1B6JNF0"/>
<evidence type="ECO:0000256" key="2">
    <source>
        <dbReference type="SAM" id="SignalP"/>
    </source>
</evidence>
<reference evidence="4" key="1">
    <citation type="submission" date="2015-11" db="EMBL/GenBank/DDBJ databases">
        <title>De novo transcriptome assembly of four potential Pierce s Disease insect vectors from Arizona vineyards.</title>
        <authorList>
            <person name="Tassone E.E."/>
        </authorList>
    </citation>
    <scope>NUCLEOTIDE SEQUENCE</scope>
</reference>
<feature type="non-terminal residue" evidence="4">
    <location>
        <position position="1"/>
    </location>
</feature>
<dbReference type="Gene3D" id="2.40.10.10">
    <property type="entry name" value="Trypsin-like serine proteases"/>
    <property type="match status" value="1"/>
</dbReference>
<accession>A0A1B6JNF0</accession>
<keyword evidence="2" id="KW-0732">Signal</keyword>
<dbReference type="PROSITE" id="PS50240">
    <property type="entry name" value="TRYPSIN_DOM"/>
    <property type="match status" value="1"/>
</dbReference>
<dbReference type="SUPFAM" id="SSF50494">
    <property type="entry name" value="Trypsin-like serine proteases"/>
    <property type="match status" value="1"/>
</dbReference>
<keyword evidence="1" id="KW-1015">Disulfide bond</keyword>
<dbReference type="SMART" id="SM00020">
    <property type="entry name" value="Tryp_SPc"/>
    <property type="match status" value="1"/>
</dbReference>
<dbReference type="Gene3D" id="2.10.70.10">
    <property type="entry name" value="Complement Module, domain 1"/>
    <property type="match status" value="1"/>
</dbReference>
<dbReference type="PANTHER" id="PTHR24252:SF7">
    <property type="entry name" value="HYALIN"/>
    <property type="match status" value="1"/>
</dbReference>
<dbReference type="InterPro" id="IPR043504">
    <property type="entry name" value="Peptidase_S1_PA_chymotrypsin"/>
</dbReference>
<dbReference type="Pfam" id="PF00089">
    <property type="entry name" value="Trypsin"/>
    <property type="match status" value="1"/>
</dbReference>
<dbReference type="PROSITE" id="PS00134">
    <property type="entry name" value="TRYPSIN_HIS"/>
    <property type="match status" value="1"/>
</dbReference>
<dbReference type="GO" id="GO:0006508">
    <property type="term" value="P:proteolysis"/>
    <property type="evidence" value="ECO:0007669"/>
    <property type="project" value="InterPro"/>
</dbReference>
<evidence type="ECO:0000259" key="3">
    <source>
        <dbReference type="PROSITE" id="PS50240"/>
    </source>
</evidence>
<dbReference type="InterPro" id="IPR009003">
    <property type="entry name" value="Peptidase_S1_PA"/>
</dbReference>
<feature type="non-terminal residue" evidence="4">
    <location>
        <position position="295"/>
    </location>
</feature>
<dbReference type="InterPro" id="IPR018114">
    <property type="entry name" value="TRYPSIN_HIS"/>
</dbReference>
<evidence type="ECO:0000256" key="1">
    <source>
        <dbReference type="ARBA" id="ARBA00023157"/>
    </source>
</evidence>
<dbReference type="PANTHER" id="PTHR24252">
    <property type="entry name" value="ACROSIN-RELATED"/>
    <property type="match status" value="1"/>
</dbReference>
<protein>
    <recommendedName>
        <fullName evidence="3">Peptidase S1 domain-containing protein</fullName>
    </recommendedName>
</protein>
<proteinExistence type="predicted"/>
<gene>
    <name evidence="4" type="ORF">g.32026</name>
</gene>
<dbReference type="EMBL" id="GECU01006900">
    <property type="protein sequence ID" value="JAT00807.1"/>
    <property type="molecule type" value="Transcribed_RNA"/>
</dbReference>
<organism evidence="4">
    <name type="scientific">Homalodisca liturata</name>
    <dbReference type="NCBI Taxonomy" id="320908"/>
    <lineage>
        <taxon>Eukaryota</taxon>
        <taxon>Metazoa</taxon>
        <taxon>Ecdysozoa</taxon>
        <taxon>Arthropoda</taxon>
        <taxon>Hexapoda</taxon>
        <taxon>Insecta</taxon>
        <taxon>Pterygota</taxon>
        <taxon>Neoptera</taxon>
        <taxon>Paraneoptera</taxon>
        <taxon>Hemiptera</taxon>
        <taxon>Auchenorrhyncha</taxon>
        <taxon>Membracoidea</taxon>
        <taxon>Cicadellidae</taxon>
        <taxon>Cicadellinae</taxon>
        <taxon>Proconiini</taxon>
        <taxon>Homalodisca</taxon>
    </lineage>
</organism>
<feature type="signal peptide" evidence="2">
    <location>
        <begin position="1"/>
        <end position="30"/>
    </location>
</feature>
<evidence type="ECO:0000313" key="4">
    <source>
        <dbReference type="EMBL" id="JAT00807.1"/>
    </source>
</evidence>
<name>A0A1B6JNF0_9HEMI</name>
<feature type="chain" id="PRO_5008585977" description="Peptidase S1 domain-containing protein" evidence="2">
    <location>
        <begin position="31"/>
        <end position="295"/>
    </location>
</feature>
<dbReference type="InterPro" id="IPR001254">
    <property type="entry name" value="Trypsin_dom"/>
</dbReference>
<feature type="domain" description="Peptidase S1" evidence="3">
    <location>
        <begin position="143"/>
        <end position="295"/>
    </location>
</feature>